<keyword evidence="3" id="KW-1185">Reference proteome</keyword>
<dbReference type="Proteomes" id="UP000310639">
    <property type="component" value="Chromosome"/>
</dbReference>
<reference evidence="2 3" key="1">
    <citation type="submission" date="2019-04" db="EMBL/GenBank/DDBJ databases">
        <title>Saccharibacteria TM7 genomes.</title>
        <authorList>
            <person name="Bor B."/>
            <person name="He X."/>
            <person name="Chen T."/>
            <person name="Dewhirst F.E."/>
        </authorList>
    </citation>
    <scope>NUCLEOTIDE SEQUENCE [LARGE SCALE GENOMIC DNA]</scope>
    <source>
        <strain evidence="2 3">BB001</strain>
    </source>
</reference>
<dbReference type="KEGG" id="nft:FBF37_03790"/>
<proteinExistence type="predicted"/>
<gene>
    <name evidence="2" type="ORF">FBF37_03790</name>
</gene>
<dbReference type="RefSeq" id="WP_138079624.1">
    <property type="nucleotide sequence ID" value="NZ_CP040004.1"/>
</dbReference>
<dbReference type="OrthoDB" id="9811817at2"/>
<evidence type="ECO:0000313" key="2">
    <source>
        <dbReference type="EMBL" id="QCT42551.1"/>
    </source>
</evidence>
<dbReference type="EMBL" id="CP040004">
    <property type="protein sequence ID" value="QCT42551.1"/>
    <property type="molecule type" value="Genomic_DNA"/>
</dbReference>
<name>A0A4P9A404_9BACT</name>
<protein>
    <submittedName>
        <fullName evidence="2">Uncharacterized protein</fullName>
    </submittedName>
</protein>
<dbReference type="AlphaFoldDB" id="A0A4P9A404"/>
<evidence type="ECO:0000256" key="1">
    <source>
        <dbReference type="SAM" id="MobiDB-lite"/>
    </source>
</evidence>
<sequence length="761" mass="82143">MIGATTTVELSPTGIDGDGFDVFSSLRDGSEGEDFSSGIDEAVTDGVSQFDLVAVAGGKAELDVAMSDDDTKEDFAPIDPERCRNFGTAACLGCVNLGLCQDRQAAMMEKNNDLQPEEQLSTLEQLLREDEAPGEIVWAQVVPETDEAGNLGQTEEVSETASPEVMGVVLDGENITEDDGSKEQTSNVHDEEDFKAAETTIEVVKDAGVDDYAAKPQATNPVLDELAEMSEQLTPEDTVVLPTPMAVEAEPVAPAVKDVNKVSDDFADMVVSDIQASPQIEVKEPKSAETVKPVDSSLPTSPVEIPSRETPPDNTTVDHAGDYDNSYHMVSKPEEKSAPPATEQEPSVQMPDASVNVPMEDAKHETPAKEVVAVEVSVPVKEQPDQPAVMTLPIQDYVEYGEEPAVDHNSTQPVVVDMPVAHEVVEVVPTENAAIEPEAPTPVIPVETIVDEDELWTDPLQGGGQEVAVDQTVYETPTSPVEQLDDAVMERCSCDSDEEVWAEENVVFFVEQSSVAEPEATLTEAVTTEPLTEATIVASEEIDEPEVFVADEIEIEPVEPLDNIQVISVPEITKDDHEPVERSMVPVSSAIEPASNATLDKAPVQMSEEYGLPREKQDNVITITPEENGLWLGSDEPETMVMDGSDAEQSGDLSEEQEVSIVIDRVAEVTETELSERDDLMTDDVADGYGYDSEVNAADDFLIVKHHPSLGLWTDDSRLNPEDSKTPTTGSASVVSWLTKLVGVVAVHVVYNTNENKLSIQ</sequence>
<evidence type="ECO:0000313" key="3">
    <source>
        <dbReference type="Proteomes" id="UP000310639"/>
    </source>
</evidence>
<organism evidence="2 3">
    <name type="scientific">Candidatus Nanosynbacter featherlites</name>
    <dbReference type="NCBI Taxonomy" id="2572088"/>
    <lineage>
        <taxon>Bacteria</taxon>
        <taxon>Candidatus Saccharimonadota</taxon>
        <taxon>Candidatus Saccharimonadia</taxon>
        <taxon>Candidatus Nanosynbacterales</taxon>
        <taxon>Candidatus Nanosynbacteraceae</taxon>
        <taxon>Candidatus Nanosynbacter</taxon>
    </lineage>
</organism>
<accession>A0A4P9A404</accession>
<feature type="region of interest" description="Disordered" evidence="1">
    <location>
        <begin position="278"/>
        <end position="350"/>
    </location>
</feature>